<evidence type="ECO:0000256" key="3">
    <source>
        <dbReference type="ARBA" id="ARBA00022741"/>
    </source>
</evidence>
<evidence type="ECO:0000256" key="10">
    <source>
        <dbReference type="RuleBase" id="RU003756"/>
    </source>
</evidence>
<feature type="region of interest" description="Disordered" evidence="11">
    <location>
        <begin position="21"/>
        <end position="131"/>
    </location>
</feature>
<dbReference type="PIRSF" id="PIRSF037677">
    <property type="entry name" value="DNA_mis_repair_Msh6"/>
    <property type="match status" value="1"/>
</dbReference>
<dbReference type="InterPro" id="IPR000432">
    <property type="entry name" value="DNA_mismatch_repair_MutS_C"/>
</dbReference>
<evidence type="ECO:0000256" key="8">
    <source>
        <dbReference type="ARBA" id="ARBA00023242"/>
    </source>
</evidence>
<gene>
    <name evidence="14" type="primary">LOC101844967</name>
</gene>
<feature type="domain" description="DNA mismatch repair proteins mutS family" evidence="12">
    <location>
        <begin position="949"/>
        <end position="965"/>
    </location>
</feature>
<dbReference type="SUPFAM" id="SSF52540">
    <property type="entry name" value="P-loop containing nucleoside triphosphate hydrolases"/>
    <property type="match status" value="1"/>
</dbReference>
<dbReference type="InterPro" id="IPR016151">
    <property type="entry name" value="DNA_mismatch_repair_MutS_N"/>
</dbReference>
<dbReference type="NCBIfam" id="NF003810">
    <property type="entry name" value="PRK05399.1"/>
    <property type="match status" value="1"/>
</dbReference>
<keyword evidence="4 9" id="KW-0227">DNA damage</keyword>
<accession>A0ABM0JC91</accession>
<dbReference type="SUPFAM" id="SSF55271">
    <property type="entry name" value="DNA repair protein MutS, domain I"/>
    <property type="match status" value="1"/>
</dbReference>
<dbReference type="Gene3D" id="1.10.1420.10">
    <property type="match status" value="2"/>
</dbReference>
<evidence type="ECO:0000259" key="12">
    <source>
        <dbReference type="PROSITE" id="PS00486"/>
    </source>
</evidence>
<evidence type="ECO:0000256" key="1">
    <source>
        <dbReference type="ARBA" id="ARBA00004123"/>
    </source>
</evidence>
<proteinExistence type="inferred from homology"/>
<dbReference type="Pfam" id="PF05190">
    <property type="entry name" value="MutS_IV"/>
    <property type="match status" value="1"/>
</dbReference>
<evidence type="ECO:0000256" key="5">
    <source>
        <dbReference type="ARBA" id="ARBA00022840"/>
    </source>
</evidence>
<feature type="compositionally biased region" description="Polar residues" evidence="11">
    <location>
        <begin position="96"/>
        <end position="109"/>
    </location>
</feature>
<keyword evidence="3 9" id="KW-0547">Nucleotide-binding</keyword>
<dbReference type="InterPro" id="IPR007861">
    <property type="entry name" value="DNA_mismatch_repair_MutS_clamp"/>
</dbReference>
<dbReference type="Gene3D" id="3.30.420.110">
    <property type="entry name" value="MutS, connector domain"/>
    <property type="match status" value="1"/>
</dbReference>
<dbReference type="GeneID" id="101844967"/>
<dbReference type="Pfam" id="PF01624">
    <property type="entry name" value="MutS_I"/>
    <property type="match status" value="1"/>
</dbReference>
<keyword evidence="6 9" id="KW-0238">DNA-binding</keyword>
<dbReference type="Pfam" id="PF05192">
    <property type="entry name" value="MutS_III"/>
    <property type="match status" value="1"/>
</dbReference>
<dbReference type="InterPro" id="IPR017261">
    <property type="entry name" value="DNA_mismatch_repair_MutS/MSH"/>
</dbReference>
<dbReference type="SMART" id="SM00534">
    <property type="entry name" value="MUTSac"/>
    <property type="match status" value="1"/>
</dbReference>
<reference evidence="14" key="1">
    <citation type="submission" date="2025-08" db="UniProtKB">
        <authorList>
            <consortium name="RefSeq"/>
        </authorList>
    </citation>
    <scope>IDENTIFICATION</scope>
</reference>
<dbReference type="SUPFAM" id="SSF53150">
    <property type="entry name" value="DNA repair protein MutS, domain II"/>
    <property type="match status" value="1"/>
</dbReference>
<name>A0ABM0JC91_APLCA</name>
<dbReference type="InterPro" id="IPR007695">
    <property type="entry name" value="DNA_mismatch_repair_MutS-lik_N"/>
</dbReference>
<dbReference type="SUPFAM" id="SSF48334">
    <property type="entry name" value="DNA repair protein MutS, domain III"/>
    <property type="match status" value="1"/>
</dbReference>
<evidence type="ECO:0000256" key="7">
    <source>
        <dbReference type="ARBA" id="ARBA00023204"/>
    </source>
</evidence>
<dbReference type="SMART" id="SM00533">
    <property type="entry name" value="MUTSd"/>
    <property type="match status" value="1"/>
</dbReference>
<dbReference type="PROSITE" id="PS00486">
    <property type="entry name" value="DNA_MISMATCH_REPAIR_2"/>
    <property type="match status" value="1"/>
</dbReference>
<dbReference type="Gene3D" id="3.40.1170.10">
    <property type="entry name" value="DNA repair protein MutS, domain I"/>
    <property type="match status" value="1"/>
</dbReference>
<dbReference type="RefSeq" id="XP_005090364.1">
    <property type="nucleotide sequence ID" value="XM_005090307.3"/>
</dbReference>
<comment type="similarity">
    <text evidence="2">Belongs to the DNA mismatch repair MutS family. MSH3 subfamily.</text>
</comment>
<comment type="subcellular location">
    <subcellularLocation>
        <location evidence="1">Nucleus</location>
    </subcellularLocation>
</comment>
<dbReference type="InterPro" id="IPR036678">
    <property type="entry name" value="MutS_con_dom_sf"/>
</dbReference>
<dbReference type="PANTHER" id="PTHR11361:SF122">
    <property type="entry name" value="DNA MISMATCH REPAIR PROTEIN MSH3"/>
    <property type="match status" value="1"/>
</dbReference>
<dbReference type="PANTHER" id="PTHR11361">
    <property type="entry name" value="DNA MISMATCH REPAIR PROTEIN MUTS FAMILY MEMBER"/>
    <property type="match status" value="1"/>
</dbReference>
<evidence type="ECO:0000256" key="11">
    <source>
        <dbReference type="SAM" id="MobiDB-lite"/>
    </source>
</evidence>
<evidence type="ECO:0000313" key="14">
    <source>
        <dbReference type="RefSeq" id="XP_005090364.1"/>
    </source>
</evidence>
<feature type="region of interest" description="Disordered" evidence="11">
    <location>
        <begin position="172"/>
        <end position="195"/>
    </location>
</feature>
<evidence type="ECO:0000256" key="6">
    <source>
        <dbReference type="ARBA" id="ARBA00023125"/>
    </source>
</evidence>
<dbReference type="Gene3D" id="3.40.50.300">
    <property type="entry name" value="P-loop containing nucleotide triphosphate hydrolases"/>
    <property type="match status" value="1"/>
</dbReference>
<protein>
    <recommendedName>
        <fullName evidence="9">DNA mismatch repair protein</fullName>
    </recommendedName>
</protein>
<dbReference type="InterPro" id="IPR027417">
    <property type="entry name" value="P-loop_NTPase"/>
</dbReference>
<evidence type="ECO:0000256" key="9">
    <source>
        <dbReference type="PIRNR" id="PIRNR037677"/>
    </source>
</evidence>
<organism evidence="13 14">
    <name type="scientific">Aplysia californica</name>
    <name type="common">California sea hare</name>
    <dbReference type="NCBI Taxonomy" id="6500"/>
    <lineage>
        <taxon>Eukaryota</taxon>
        <taxon>Metazoa</taxon>
        <taxon>Spiralia</taxon>
        <taxon>Lophotrochozoa</taxon>
        <taxon>Mollusca</taxon>
        <taxon>Gastropoda</taxon>
        <taxon>Heterobranchia</taxon>
        <taxon>Euthyneura</taxon>
        <taxon>Tectipleura</taxon>
        <taxon>Aplysiida</taxon>
        <taxon>Aplysioidea</taxon>
        <taxon>Aplysiidae</taxon>
        <taxon>Aplysia</taxon>
    </lineage>
</organism>
<evidence type="ECO:0000256" key="4">
    <source>
        <dbReference type="ARBA" id="ARBA00022763"/>
    </source>
</evidence>
<keyword evidence="13" id="KW-1185">Reference proteome</keyword>
<dbReference type="InterPro" id="IPR007860">
    <property type="entry name" value="DNA_mmatch_repair_MutS_con_dom"/>
</dbReference>
<dbReference type="Proteomes" id="UP000694888">
    <property type="component" value="Unplaced"/>
</dbReference>
<sequence>MPSSRKAAAQENKVQVTLSKFFSSAGPKKTKSGPVISTDQNDDFQVIDAKATKRKSPNDADDLIKTSSKKPRPQKSSTSSSGGQSSKKSSEELIEQSISPGSSQDANGLTESKKSSDTSSSKTISASEKLQKFNLEENEEKVCVSDKVVTSKNCPVIDFTPCGDVVPPEVILNSDSEEEDKSSSSSSKRTASSKKKSSASFLSQFAPNKNKKTGSVAVKYTPLEQQFVDIKAQYPDALLLVECGYKYRFFGEDAETAAKVLKIFCHLDHNFMTASIPVHRLFVHVRRLVSAGHKVGVVKQTETAHLKAAGDNKSGPFSRKLSALYTKSTLIGEDVDSASGESDLSSTLPESHYLMCIYEQPQETAIKTVHVGLMCVDPATGDMVFDCFQDSTTYTELETRISHLKPVEILLSTKVSDRMNQILTDISTFSATKDDRIRIEKLDNDEFLHSQAVAAVSTFYSNDHTGLQKALKLEKPVISCLSALISYLRDFKLDKILSETSNFRPFSVRSSYMHLSGQCLRNLEVFANSCDGSERGSLFWMLNHTRTKFGSRLLRRWIAQPLLDKDDIEARLDAVEEIRRGDIDGLKKLKDMMIKMPDVERGLCSIYHKKSSAVEFFSVAKALEKIWKELLEIHRSAASILQSSLLKSLLSEIPELLSDIGTYSSAISEKAARENDKKNLFVDDNQFPNVCSRKKDIQEVMKCLNDHRKEVRLALKQPGLNFVTVNQIEFLVEVKNTQMKEVPSNWTQISSTKVVSRFHTPFIVKQYRRLNELKEQLVVDVTEAWQEFLEQFSLNFTKYKRAVNKLATLDCLMSLAKTASQDSFCKPVIDADNVHIDVTQGRHPIIDALKGEQEQFVPNDTELKASDTRVMVISGPNMGGKSSYIRQVALITILAQVGSYVPAESAHIGIVDAIYTRMGAADEIFKGQSTFMLELQEASDIMTQVTDRSLVILDELGRGTSTHDGVAIAHATLHHFVTQCKCLLLFVTHFPMLSEFHDMFPGIVKNFHMAFLLNDEENEGQSSAVEAITFLYQLTEGAAKKSYGLNVARLAEVDSDIIQVAALKSKELEAAVNLKMNSRDSFMALWNVNVSGIKEVVEHCTESTV</sequence>
<dbReference type="InterPro" id="IPR007696">
    <property type="entry name" value="DNA_mismatch_repair_MutS_core"/>
</dbReference>
<keyword evidence="5 9" id="KW-0067">ATP-binding</keyword>
<dbReference type="Pfam" id="PF00488">
    <property type="entry name" value="MutS_V"/>
    <property type="match status" value="1"/>
</dbReference>
<dbReference type="InterPro" id="IPR036187">
    <property type="entry name" value="DNA_mismatch_repair_MutS_sf"/>
</dbReference>
<evidence type="ECO:0000313" key="13">
    <source>
        <dbReference type="Proteomes" id="UP000694888"/>
    </source>
</evidence>
<feature type="compositionally biased region" description="Low complexity" evidence="11">
    <location>
        <begin position="74"/>
        <end position="87"/>
    </location>
</feature>
<dbReference type="InterPro" id="IPR045076">
    <property type="entry name" value="MutS"/>
</dbReference>
<feature type="compositionally biased region" description="Low complexity" evidence="11">
    <location>
        <begin position="117"/>
        <end position="128"/>
    </location>
</feature>
<comment type="function">
    <text evidence="9 10">Component of the post-replicative DNA mismatch repair system (MMR).</text>
</comment>
<keyword evidence="8" id="KW-0539">Nucleus</keyword>
<dbReference type="Pfam" id="PF05188">
    <property type="entry name" value="MutS_II"/>
    <property type="match status" value="1"/>
</dbReference>
<evidence type="ECO:0000256" key="2">
    <source>
        <dbReference type="ARBA" id="ARBA00007094"/>
    </source>
</evidence>
<keyword evidence="7 9" id="KW-0234">DNA repair</keyword>